<protein>
    <submittedName>
        <fullName evidence="1">Uncharacterized protein</fullName>
    </submittedName>
</protein>
<accession>A0ACC6RV99</accession>
<proteinExistence type="predicted"/>
<evidence type="ECO:0000313" key="2">
    <source>
        <dbReference type="Proteomes" id="UP001392318"/>
    </source>
</evidence>
<organism evidence="1 2">
    <name type="scientific">Paraburkholderia unamae</name>
    <dbReference type="NCBI Taxonomy" id="219649"/>
    <lineage>
        <taxon>Bacteria</taxon>
        <taxon>Pseudomonadati</taxon>
        <taxon>Pseudomonadota</taxon>
        <taxon>Betaproteobacteria</taxon>
        <taxon>Burkholderiales</taxon>
        <taxon>Burkholderiaceae</taxon>
        <taxon>Paraburkholderia</taxon>
    </lineage>
</organism>
<name>A0ACC6RV99_9BURK</name>
<reference evidence="1" key="1">
    <citation type="submission" date="2024-01" db="EMBL/GenBank/DDBJ databases">
        <title>The diversity of rhizobia nodulating Mimosa spp. in eleven states of Brazil covering several biomes is determined by host plant, location, and edaphic factors.</title>
        <authorList>
            <person name="Rouws L."/>
            <person name="Barauna A."/>
            <person name="Beukes C."/>
            <person name="De Faria S.M."/>
            <person name="Gross E."/>
            <person name="Dos Reis Junior F.B."/>
            <person name="Simon M."/>
            <person name="Maluk M."/>
            <person name="Odee D.W."/>
            <person name="Kenicer G."/>
            <person name="Young J.P.W."/>
            <person name="Reis V.M."/>
            <person name="Zilli J."/>
            <person name="James E.K."/>
        </authorList>
    </citation>
    <scope>NUCLEOTIDE SEQUENCE</scope>
    <source>
        <strain evidence="1">JPY452</strain>
    </source>
</reference>
<gene>
    <name evidence="1" type="ORF">VSR83_32695</name>
</gene>
<keyword evidence="2" id="KW-1185">Reference proteome</keyword>
<dbReference type="Proteomes" id="UP001392318">
    <property type="component" value="Unassembled WGS sequence"/>
</dbReference>
<dbReference type="EMBL" id="JAYMRU010000033">
    <property type="protein sequence ID" value="MEM5404730.1"/>
    <property type="molecule type" value="Genomic_DNA"/>
</dbReference>
<comment type="caution">
    <text evidence="1">The sequence shown here is derived from an EMBL/GenBank/DDBJ whole genome shotgun (WGS) entry which is preliminary data.</text>
</comment>
<evidence type="ECO:0000313" key="1">
    <source>
        <dbReference type="EMBL" id="MEM5404730.1"/>
    </source>
</evidence>
<sequence length="138" mass="15493">MLSGTCRRNPETRESSTLRGFFCCRPEAGTPFFGRRSSVLRMPHGLPRPAAIVVDVIEIANRERTMDRIFMTREEAIRILIEAHESVSGRAAATLIRSSADKSAKLEALDRLLLDVRAGRVDEFRTWPEDSTCVSITD</sequence>